<dbReference type="KEGG" id="otm:OSB_12450"/>
<evidence type="ECO:0000313" key="1">
    <source>
        <dbReference type="EMBL" id="AKS45800.1"/>
    </source>
</evidence>
<dbReference type="AlphaFoldDB" id="A0A0K0Y4E1"/>
<accession>A0A0K0Y4E1</accession>
<keyword evidence="2" id="KW-1185">Reference proteome</keyword>
<organism evidence="1 2">
    <name type="scientific">Octadecabacter temperatus</name>
    <dbReference type="NCBI Taxonomy" id="1458307"/>
    <lineage>
        <taxon>Bacteria</taxon>
        <taxon>Pseudomonadati</taxon>
        <taxon>Pseudomonadota</taxon>
        <taxon>Alphaproteobacteria</taxon>
        <taxon>Rhodobacterales</taxon>
        <taxon>Roseobacteraceae</taxon>
        <taxon>Octadecabacter</taxon>
    </lineage>
</organism>
<proteinExistence type="predicted"/>
<name>A0A0K0Y4E1_9RHOB</name>
<reference evidence="1 2" key="1">
    <citation type="journal article" date="2015" name="Genome Announc.">
        <title>Closed Genome Sequence of Octadecabacter temperatus SB1, the First Mesophilic Species of the Genus Octadecabacter.</title>
        <authorList>
            <person name="Voget S."/>
            <person name="Billerbeck S."/>
            <person name="Simon M."/>
            <person name="Daniel R."/>
        </authorList>
    </citation>
    <scope>NUCLEOTIDE SEQUENCE [LARGE SCALE GENOMIC DNA]</scope>
    <source>
        <strain evidence="1 2">SB1</strain>
    </source>
</reference>
<dbReference type="EMBL" id="CP012160">
    <property type="protein sequence ID" value="AKS45800.1"/>
    <property type="molecule type" value="Genomic_DNA"/>
</dbReference>
<gene>
    <name evidence="1" type="ORF">OSB_12450</name>
</gene>
<evidence type="ECO:0000313" key="2">
    <source>
        <dbReference type="Proteomes" id="UP000067444"/>
    </source>
</evidence>
<protein>
    <submittedName>
        <fullName evidence="1">Uncharacterized protein</fullName>
    </submittedName>
</protein>
<sequence>MDQCTIDEIQRTSNLLPFEAKHTQFLLSVLKKQHSKGLVVRFHPEFTQSAQAALDGMDKGVFVLTCPQIESDFVFTCENAGQGLFGRQKRVFKVYDGDFALDEFSAASTFKSFALAATSINNIFRHVGLLSGPL</sequence>
<dbReference type="STRING" id="1458307.OSB_12450"/>
<dbReference type="Proteomes" id="UP000067444">
    <property type="component" value="Chromosome"/>
</dbReference>